<name>A0A165GZ44_9APHY</name>
<dbReference type="Proteomes" id="UP000076871">
    <property type="component" value="Unassembled WGS sequence"/>
</dbReference>
<accession>A0A165GZ44</accession>
<dbReference type="AlphaFoldDB" id="A0A165GZ44"/>
<dbReference type="RefSeq" id="XP_040768768.1">
    <property type="nucleotide sequence ID" value="XM_040911480.1"/>
</dbReference>
<keyword evidence="2" id="KW-1185">Reference proteome</keyword>
<gene>
    <name evidence="1" type="ORF">LAESUDRAFT_747587</name>
</gene>
<organism evidence="1 2">
    <name type="scientific">Laetiporus sulphureus 93-53</name>
    <dbReference type="NCBI Taxonomy" id="1314785"/>
    <lineage>
        <taxon>Eukaryota</taxon>
        <taxon>Fungi</taxon>
        <taxon>Dikarya</taxon>
        <taxon>Basidiomycota</taxon>
        <taxon>Agaricomycotina</taxon>
        <taxon>Agaricomycetes</taxon>
        <taxon>Polyporales</taxon>
        <taxon>Laetiporus</taxon>
    </lineage>
</organism>
<dbReference type="GeneID" id="63828508"/>
<reference evidence="1 2" key="1">
    <citation type="journal article" date="2016" name="Mol. Biol. Evol.">
        <title>Comparative Genomics of Early-Diverging Mushroom-Forming Fungi Provides Insights into the Origins of Lignocellulose Decay Capabilities.</title>
        <authorList>
            <person name="Nagy L.G."/>
            <person name="Riley R."/>
            <person name="Tritt A."/>
            <person name="Adam C."/>
            <person name="Daum C."/>
            <person name="Floudas D."/>
            <person name="Sun H."/>
            <person name="Yadav J.S."/>
            <person name="Pangilinan J."/>
            <person name="Larsson K.H."/>
            <person name="Matsuura K."/>
            <person name="Barry K."/>
            <person name="Labutti K."/>
            <person name="Kuo R."/>
            <person name="Ohm R.A."/>
            <person name="Bhattacharya S.S."/>
            <person name="Shirouzu T."/>
            <person name="Yoshinaga Y."/>
            <person name="Martin F.M."/>
            <person name="Grigoriev I.V."/>
            <person name="Hibbett D.S."/>
        </authorList>
    </citation>
    <scope>NUCLEOTIDE SEQUENCE [LARGE SCALE GENOMIC DNA]</scope>
    <source>
        <strain evidence="1 2">93-53</strain>
    </source>
</reference>
<feature type="non-terminal residue" evidence="1">
    <location>
        <position position="110"/>
    </location>
</feature>
<dbReference type="InParanoid" id="A0A165GZ44"/>
<evidence type="ECO:0000313" key="1">
    <source>
        <dbReference type="EMBL" id="KZT11028.1"/>
    </source>
</evidence>
<sequence>MILRDLAWLSMAAASDKSDLARSCSLTACFRYWRTRSTRRAHAIWTSCCICIVLPLSRISQSILGVGFTRCCLHLGSSPRNLGITIDSAYNSGSVEGVQQHNAGLASLFR</sequence>
<dbReference type="EMBL" id="KV427608">
    <property type="protein sequence ID" value="KZT11028.1"/>
    <property type="molecule type" value="Genomic_DNA"/>
</dbReference>
<protein>
    <submittedName>
        <fullName evidence="1">Uncharacterized protein</fullName>
    </submittedName>
</protein>
<evidence type="ECO:0000313" key="2">
    <source>
        <dbReference type="Proteomes" id="UP000076871"/>
    </source>
</evidence>
<proteinExistence type="predicted"/>